<feature type="transmembrane region" description="Helical" evidence="6">
    <location>
        <begin position="105"/>
        <end position="123"/>
    </location>
</feature>
<feature type="transmembrane region" description="Helical" evidence="6">
    <location>
        <begin position="78"/>
        <end position="98"/>
    </location>
</feature>
<accession>A0A1H6CDW1</accession>
<dbReference type="OrthoDB" id="9804361at2"/>
<dbReference type="CDD" id="cd06581">
    <property type="entry name" value="TM_PBP1_LivM_like"/>
    <property type="match status" value="1"/>
</dbReference>
<dbReference type="InterPro" id="IPR001851">
    <property type="entry name" value="ABC_transp_permease"/>
</dbReference>
<evidence type="ECO:0000256" key="1">
    <source>
        <dbReference type="ARBA" id="ARBA00004651"/>
    </source>
</evidence>
<evidence type="ECO:0000313" key="8">
    <source>
        <dbReference type="Proteomes" id="UP000236743"/>
    </source>
</evidence>
<feature type="transmembrane region" description="Helical" evidence="6">
    <location>
        <begin position="156"/>
        <end position="177"/>
    </location>
</feature>
<keyword evidence="3 6" id="KW-0812">Transmembrane</keyword>
<keyword evidence="5 6" id="KW-0472">Membrane</keyword>
<dbReference type="InterPro" id="IPR043428">
    <property type="entry name" value="LivM-like"/>
</dbReference>
<feature type="transmembrane region" description="Helical" evidence="6">
    <location>
        <begin position="53"/>
        <end position="72"/>
    </location>
</feature>
<dbReference type="AlphaFoldDB" id="A0A1H6CDW1"/>
<evidence type="ECO:0000256" key="6">
    <source>
        <dbReference type="SAM" id="Phobius"/>
    </source>
</evidence>
<dbReference type="Pfam" id="PF02653">
    <property type="entry name" value="BPD_transp_2"/>
    <property type="match status" value="1"/>
</dbReference>
<feature type="transmembrane region" description="Helical" evidence="6">
    <location>
        <begin position="243"/>
        <end position="268"/>
    </location>
</feature>
<name>A0A1H6CDW1_9HYPH</name>
<dbReference type="Proteomes" id="UP000236743">
    <property type="component" value="Unassembled WGS sequence"/>
</dbReference>
<dbReference type="PANTHER" id="PTHR30482">
    <property type="entry name" value="HIGH-AFFINITY BRANCHED-CHAIN AMINO ACID TRANSPORT SYSTEM PERMEASE"/>
    <property type="match status" value="1"/>
</dbReference>
<keyword evidence="8" id="KW-1185">Reference proteome</keyword>
<dbReference type="PANTHER" id="PTHR30482:SF17">
    <property type="entry name" value="ABC TRANSPORTER ATP-BINDING PROTEIN"/>
    <property type="match status" value="1"/>
</dbReference>
<dbReference type="GO" id="GO:0015658">
    <property type="term" value="F:branched-chain amino acid transmembrane transporter activity"/>
    <property type="evidence" value="ECO:0007669"/>
    <property type="project" value="InterPro"/>
</dbReference>
<feature type="transmembrane region" description="Helical" evidence="6">
    <location>
        <begin position="280"/>
        <end position="303"/>
    </location>
</feature>
<gene>
    <name evidence="7" type="ORF">SAMN04488115_1105</name>
</gene>
<organism evidence="7 8">
    <name type="scientific">Bosea lathyri</name>
    <dbReference type="NCBI Taxonomy" id="1036778"/>
    <lineage>
        <taxon>Bacteria</taxon>
        <taxon>Pseudomonadati</taxon>
        <taxon>Pseudomonadota</taxon>
        <taxon>Alphaproteobacteria</taxon>
        <taxon>Hyphomicrobiales</taxon>
        <taxon>Boseaceae</taxon>
        <taxon>Bosea</taxon>
    </lineage>
</organism>
<evidence type="ECO:0000313" key="7">
    <source>
        <dbReference type="EMBL" id="SEG71199.1"/>
    </source>
</evidence>
<evidence type="ECO:0000256" key="4">
    <source>
        <dbReference type="ARBA" id="ARBA00022989"/>
    </source>
</evidence>
<dbReference type="GO" id="GO:0005886">
    <property type="term" value="C:plasma membrane"/>
    <property type="evidence" value="ECO:0007669"/>
    <property type="project" value="UniProtKB-SubCell"/>
</dbReference>
<sequence>MSRQIVIGAGLLIALVVFPLLSPWSTVILTVALCEGLAALGILVLLRAGQVSFGHGLYFAFSAYVVAFMATARFGHEVLLLVPIATAASGLLAALIGLFIVRYRAIFFGMLNLAISMVFFSLLEKLFSITGGADGKRVPRPTLAGMTLERESFEFWMFYITLALCVVAALFVARYLLSPGGKALEAIKSNETRLEYLGVSSRKVLFGAYLLSGLLAGLGGAIIALVSGHVTPELAYWVRSGEFVFIAILGGAGGVAGPFLGALMFQIIRGYAAVYAPETWHAVLGVMLLIIIFFAPTGLYGLIAGKKRAAKPPAAVERAGAGQ</sequence>
<evidence type="ECO:0000256" key="5">
    <source>
        <dbReference type="ARBA" id="ARBA00023136"/>
    </source>
</evidence>
<feature type="transmembrane region" description="Helical" evidence="6">
    <location>
        <begin position="27"/>
        <end position="46"/>
    </location>
</feature>
<keyword evidence="4 6" id="KW-1133">Transmembrane helix</keyword>
<dbReference type="RefSeq" id="WP_103874480.1">
    <property type="nucleotide sequence ID" value="NZ_FNUY01000010.1"/>
</dbReference>
<comment type="subcellular location">
    <subcellularLocation>
        <location evidence="1">Cell membrane</location>
        <topology evidence="1">Multi-pass membrane protein</topology>
    </subcellularLocation>
</comment>
<dbReference type="EMBL" id="FNUY01000010">
    <property type="protein sequence ID" value="SEG71199.1"/>
    <property type="molecule type" value="Genomic_DNA"/>
</dbReference>
<evidence type="ECO:0000256" key="2">
    <source>
        <dbReference type="ARBA" id="ARBA00022475"/>
    </source>
</evidence>
<proteinExistence type="predicted"/>
<feature type="transmembrane region" description="Helical" evidence="6">
    <location>
        <begin position="5"/>
        <end position="21"/>
    </location>
</feature>
<feature type="transmembrane region" description="Helical" evidence="6">
    <location>
        <begin position="204"/>
        <end position="231"/>
    </location>
</feature>
<evidence type="ECO:0000256" key="3">
    <source>
        <dbReference type="ARBA" id="ARBA00022692"/>
    </source>
</evidence>
<protein>
    <submittedName>
        <fullName evidence="7">Amino acid/amide ABC transporter membrane protein 2, HAAT family</fullName>
    </submittedName>
</protein>
<reference evidence="7 8" key="1">
    <citation type="submission" date="2016-10" db="EMBL/GenBank/DDBJ databases">
        <authorList>
            <person name="de Groot N.N."/>
        </authorList>
    </citation>
    <scope>NUCLEOTIDE SEQUENCE [LARGE SCALE GENOMIC DNA]</scope>
    <source>
        <strain evidence="7 8">DSM 26656</strain>
    </source>
</reference>
<keyword evidence="2" id="KW-1003">Cell membrane</keyword>